<reference evidence="4" key="1">
    <citation type="submission" date="2019-07" db="EMBL/GenBank/DDBJ databases">
        <title>De Novo Assembly of kiwifruit Actinidia rufa.</title>
        <authorList>
            <person name="Sugita-Konishi S."/>
            <person name="Sato K."/>
            <person name="Mori E."/>
            <person name="Abe Y."/>
            <person name="Kisaki G."/>
            <person name="Hamano K."/>
            <person name="Suezawa K."/>
            <person name="Otani M."/>
            <person name="Fukuda T."/>
            <person name="Manabe T."/>
            <person name="Gomi K."/>
            <person name="Tabuchi M."/>
            <person name="Akimitsu K."/>
            <person name="Kataoka I."/>
        </authorList>
    </citation>
    <scope>NUCLEOTIDE SEQUENCE [LARGE SCALE GENOMIC DNA]</scope>
    <source>
        <strain evidence="4">cv. Fuchu</strain>
    </source>
</reference>
<comment type="similarity">
    <text evidence="1 2">Belongs to the glycosyl hydrolase 37 family.</text>
</comment>
<dbReference type="InterPro" id="IPR012341">
    <property type="entry name" value="6hp_glycosidase-like_sf"/>
</dbReference>
<evidence type="ECO:0000313" key="4">
    <source>
        <dbReference type="Proteomes" id="UP000585474"/>
    </source>
</evidence>
<keyword evidence="4" id="KW-1185">Reference proteome</keyword>
<proteinExistence type="inferred from homology"/>
<dbReference type="SUPFAM" id="SSF48208">
    <property type="entry name" value="Six-hairpin glycosidases"/>
    <property type="match status" value="1"/>
</dbReference>
<keyword evidence="2" id="KW-0326">Glycosidase</keyword>
<dbReference type="InterPro" id="IPR008928">
    <property type="entry name" value="6-hairpin_glycosidase_sf"/>
</dbReference>
<dbReference type="PANTHER" id="PTHR23403:SF1">
    <property type="entry name" value="TREHALASE"/>
    <property type="match status" value="1"/>
</dbReference>
<comment type="caution">
    <text evidence="3">The sequence shown here is derived from an EMBL/GenBank/DDBJ whole genome shotgun (WGS) entry which is preliminary data.</text>
</comment>
<dbReference type="Gene3D" id="1.50.10.10">
    <property type="match status" value="1"/>
</dbReference>
<dbReference type="PRINTS" id="PR00744">
    <property type="entry name" value="GLHYDRLASE37"/>
</dbReference>
<dbReference type="GO" id="GO:0004555">
    <property type="term" value="F:alpha,alpha-trehalase activity"/>
    <property type="evidence" value="ECO:0007669"/>
    <property type="project" value="UniProtKB-EC"/>
</dbReference>
<dbReference type="AlphaFoldDB" id="A0A7J0DZC8"/>
<protein>
    <recommendedName>
        <fullName evidence="2">Trehalase</fullName>
        <ecNumber evidence="2">3.2.1.28</ecNumber>
    </recommendedName>
    <alternativeName>
        <fullName evidence="2">Alpha-trehalose glucohydrolase</fullName>
    </alternativeName>
</protein>
<evidence type="ECO:0000256" key="2">
    <source>
        <dbReference type="RuleBase" id="RU361180"/>
    </source>
</evidence>
<dbReference type="PANTHER" id="PTHR23403">
    <property type="entry name" value="TREHALASE"/>
    <property type="match status" value="1"/>
</dbReference>
<gene>
    <name evidence="3" type="ORF">Acr_00g0090420</name>
</gene>
<keyword evidence="2" id="KW-0378">Hydrolase</keyword>
<organism evidence="3 4">
    <name type="scientific">Actinidia rufa</name>
    <dbReference type="NCBI Taxonomy" id="165716"/>
    <lineage>
        <taxon>Eukaryota</taxon>
        <taxon>Viridiplantae</taxon>
        <taxon>Streptophyta</taxon>
        <taxon>Embryophyta</taxon>
        <taxon>Tracheophyta</taxon>
        <taxon>Spermatophyta</taxon>
        <taxon>Magnoliopsida</taxon>
        <taxon>eudicotyledons</taxon>
        <taxon>Gunneridae</taxon>
        <taxon>Pentapetalae</taxon>
        <taxon>asterids</taxon>
        <taxon>Ericales</taxon>
        <taxon>Actinidiaceae</taxon>
        <taxon>Actinidia</taxon>
    </lineage>
</organism>
<name>A0A7J0DZC8_9ERIC</name>
<dbReference type="Pfam" id="PF01204">
    <property type="entry name" value="Trehalase"/>
    <property type="match status" value="2"/>
</dbReference>
<evidence type="ECO:0000256" key="1">
    <source>
        <dbReference type="ARBA" id="ARBA00005615"/>
    </source>
</evidence>
<accession>A0A7J0DZC8</accession>
<dbReference type="Proteomes" id="UP000585474">
    <property type="component" value="Unassembled WGS sequence"/>
</dbReference>
<dbReference type="OrthoDB" id="3542292at2759"/>
<dbReference type="GO" id="GO:0005993">
    <property type="term" value="P:trehalose catabolic process"/>
    <property type="evidence" value="ECO:0007669"/>
    <property type="project" value="TreeGrafter"/>
</dbReference>
<dbReference type="EC" id="3.2.1.28" evidence="2"/>
<dbReference type="EMBL" id="BJWL01000438">
    <property type="protein sequence ID" value="GFS44444.1"/>
    <property type="molecule type" value="Genomic_DNA"/>
</dbReference>
<sequence>MSSLTSSKNSICSPTDSGPVVPTNQLLTFLQQLQETALETFGDKQFDPKLYVDLSLKSNLSSTREAFEKLPRSNDGTVSTSDLNRFLEDYLNGAEEDLVYAEPSDFVPEPEGFLPAVESAVVRGWALEVHSLWRNLSRRVAGMVVKQPELHTLLPLPKPVMIPGSRFREVYYWDSYWVIRGLLASKMYETAKGIVKNLISLIDEFGYVLNGARTYYTNRSQPPLLSAMIRDIYDRTGDMEFARKSLPALLKEHKFWNSGVHSVTILDAKGCNRTLSRHYAMWNKPRPESSTIDQETASKLSSDSEKKHLYRELASTAETGWDFQYKVDEEFFGSHNIGNDIHPTGRFKCIHTQAFLANVTGDCATSAHFLEAAEARKEAMNAVFWNEEMGQWLDYWLSKGTQCKDDYTWRASNQNRNIFASNFIPLWIDLFNSDRKLVEKVMQGTFPNGWAPLQHAIVEGLVRSGSKEARSMAEDIAVSWIRTNHVAFKKSGAMHEKYDVQKCGEFGGGGEYVPQTGFGWSNGVVLAFLEEFGWPKHKKIDC</sequence>
<evidence type="ECO:0000313" key="3">
    <source>
        <dbReference type="EMBL" id="GFS44444.1"/>
    </source>
</evidence>
<dbReference type="InterPro" id="IPR001661">
    <property type="entry name" value="Glyco_hydro_37"/>
</dbReference>
<comment type="catalytic activity">
    <reaction evidence="2">
        <text>alpha,alpha-trehalose + H2O = alpha-D-glucose + beta-D-glucose</text>
        <dbReference type="Rhea" id="RHEA:32675"/>
        <dbReference type="ChEBI" id="CHEBI:15377"/>
        <dbReference type="ChEBI" id="CHEBI:15903"/>
        <dbReference type="ChEBI" id="CHEBI:16551"/>
        <dbReference type="ChEBI" id="CHEBI:17925"/>
        <dbReference type="EC" id="3.2.1.28"/>
    </reaction>
</comment>